<evidence type="ECO:0000313" key="1">
    <source>
        <dbReference type="EMBL" id="RXB29799.1"/>
    </source>
</evidence>
<dbReference type="AlphaFoldDB" id="A0A9Q7KD31"/>
<dbReference type="Proteomes" id="UP000290652">
    <property type="component" value="Unassembled WGS sequence"/>
</dbReference>
<dbReference type="RefSeq" id="WP_000111578.1">
    <property type="nucleotide sequence ID" value="NZ_CP107720.1"/>
</dbReference>
<comment type="caution">
    <text evidence="1">The sequence shown here is derived from an EMBL/GenBank/DDBJ whole genome shotgun (WGS) entry which is preliminary data.</text>
</comment>
<gene>
    <name evidence="1" type="ORF">EPS97_13555</name>
</gene>
<dbReference type="Pfam" id="PF09931">
    <property type="entry name" value="Phage_phiJL001_Gp84_N"/>
    <property type="match status" value="1"/>
</dbReference>
<sequence>MSVKDQFNRLRKDPDFIEAYNDFNGTNYTELTTGQLFSVGTLFHLVQIKMHNGTELLLTDAYYDLQYQGKNYIAAGDFTDISSISEEKEINNIGMTVKLANIRKEYINLIRTKALNRADVKIDICFLNPNTGSPTESFNLFTGSMDKLTVNIEYDDNEAKNETEAVMNSIWEVLEKSARNHASDGVHRSYPGNEQDTFFSRIGKWNSESKWTSVK</sequence>
<protein>
    <submittedName>
        <fullName evidence="1">DUF2163 domain-containing protein</fullName>
    </submittedName>
</protein>
<organism evidence="1 2">
    <name type="scientific">Escherichia coli</name>
    <dbReference type="NCBI Taxonomy" id="562"/>
    <lineage>
        <taxon>Bacteria</taxon>
        <taxon>Pseudomonadati</taxon>
        <taxon>Pseudomonadota</taxon>
        <taxon>Gammaproteobacteria</taxon>
        <taxon>Enterobacterales</taxon>
        <taxon>Enterobacteriaceae</taxon>
        <taxon>Escherichia</taxon>
    </lineage>
</organism>
<accession>A0A9Q7KD31</accession>
<dbReference type="EMBL" id="SCIU01000024">
    <property type="protein sequence ID" value="RXB29799.1"/>
    <property type="molecule type" value="Genomic_DNA"/>
</dbReference>
<evidence type="ECO:0000313" key="2">
    <source>
        <dbReference type="Proteomes" id="UP000290652"/>
    </source>
</evidence>
<name>A0A9Q7KD31_ECOLX</name>
<proteinExistence type="predicted"/>
<reference evidence="1 2" key="1">
    <citation type="submission" date="2019-01" db="EMBL/GenBank/DDBJ databases">
        <title>Genomic analysis of febrile catheter-associated UTI E. coli isolates.</title>
        <authorList>
            <person name="Potter R."/>
            <person name="Zou Z."/>
            <person name="Henderson J."/>
            <person name="Dantas G."/>
        </authorList>
    </citation>
    <scope>NUCLEOTIDE SEQUENCE [LARGE SCALE GENOMIC DNA]</scope>
    <source>
        <strain evidence="1 2">49_rectal</strain>
    </source>
</reference>